<dbReference type="AlphaFoldDB" id="A0A7W5CDP7"/>
<dbReference type="CDD" id="cd00761">
    <property type="entry name" value="Glyco_tranf_GTA_type"/>
    <property type="match status" value="1"/>
</dbReference>
<accession>A0A7W5CDP7</accession>
<organism evidence="2 3">
    <name type="scientific">Paenibacillus endophyticus</name>
    <dbReference type="NCBI Taxonomy" id="1294268"/>
    <lineage>
        <taxon>Bacteria</taxon>
        <taxon>Bacillati</taxon>
        <taxon>Bacillota</taxon>
        <taxon>Bacilli</taxon>
        <taxon>Bacillales</taxon>
        <taxon>Paenibacillaceae</taxon>
        <taxon>Paenibacillus</taxon>
    </lineage>
</organism>
<keyword evidence="3" id="KW-1185">Reference proteome</keyword>
<name>A0A7W5CDP7_9BACL</name>
<proteinExistence type="predicted"/>
<dbReference type="RefSeq" id="WP_183569223.1">
    <property type="nucleotide sequence ID" value="NZ_CBCSLB010000002.1"/>
</dbReference>
<evidence type="ECO:0000313" key="3">
    <source>
        <dbReference type="Proteomes" id="UP000518605"/>
    </source>
</evidence>
<keyword evidence="2" id="KW-0808">Transferase</keyword>
<dbReference type="SUPFAM" id="SSF53448">
    <property type="entry name" value="Nucleotide-diphospho-sugar transferases"/>
    <property type="match status" value="1"/>
</dbReference>
<dbReference type="InterPro" id="IPR001173">
    <property type="entry name" value="Glyco_trans_2-like"/>
</dbReference>
<dbReference type="Pfam" id="PF00535">
    <property type="entry name" value="Glycos_transf_2"/>
    <property type="match status" value="1"/>
</dbReference>
<reference evidence="2 3" key="1">
    <citation type="submission" date="2020-08" db="EMBL/GenBank/DDBJ databases">
        <title>Genomic Encyclopedia of Type Strains, Phase III (KMG-III): the genomes of soil and plant-associated and newly described type strains.</title>
        <authorList>
            <person name="Whitman W."/>
        </authorList>
    </citation>
    <scope>NUCLEOTIDE SEQUENCE [LARGE SCALE GENOMIC DNA]</scope>
    <source>
        <strain evidence="2 3">CECT 8234</strain>
    </source>
</reference>
<evidence type="ECO:0000259" key="1">
    <source>
        <dbReference type="Pfam" id="PF00535"/>
    </source>
</evidence>
<feature type="domain" description="Glycosyltransferase 2-like" evidence="1">
    <location>
        <begin position="4"/>
        <end position="124"/>
    </location>
</feature>
<protein>
    <submittedName>
        <fullName evidence="2">Cellulose synthase/poly-beta-1,6-N-acetylglucosamine synthase-like glycosyltransferase</fullName>
    </submittedName>
</protein>
<sequence>MVTIIACTMRSSFMDNVFANYDRQTWKDKEMIIVLNKNNMNLEAWKERASRYPNNEVRVFKLPQKYKLGKCLNYAIARAKDGIITKFDDDDYYGAKYLRESVRALKKGKAKIIGKHTSYLYFEEKKALMVFRAGGERKYQRSVKGGTLLFRKSVWKKVKFPENKLVGTDSGWTGRCRRRGYKIYSVSKKHYVCIRRKNIGSHTQKKSTKRYMSHCKLVRHTRNFKKYVS</sequence>
<evidence type="ECO:0000313" key="2">
    <source>
        <dbReference type="EMBL" id="MBB3154969.1"/>
    </source>
</evidence>
<dbReference type="EMBL" id="JACHXW010000020">
    <property type="protein sequence ID" value="MBB3154969.1"/>
    <property type="molecule type" value="Genomic_DNA"/>
</dbReference>
<dbReference type="InterPro" id="IPR029044">
    <property type="entry name" value="Nucleotide-diphossugar_trans"/>
</dbReference>
<comment type="caution">
    <text evidence="2">The sequence shown here is derived from an EMBL/GenBank/DDBJ whole genome shotgun (WGS) entry which is preliminary data.</text>
</comment>
<dbReference type="GO" id="GO:0016740">
    <property type="term" value="F:transferase activity"/>
    <property type="evidence" value="ECO:0007669"/>
    <property type="project" value="UniProtKB-KW"/>
</dbReference>
<gene>
    <name evidence="2" type="ORF">FHS16_005068</name>
</gene>
<dbReference type="Gene3D" id="3.90.550.10">
    <property type="entry name" value="Spore Coat Polysaccharide Biosynthesis Protein SpsA, Chain A"/>
    <property type="match status" value="1"/>
</dbReference>
<dbReference type="Proteomes" id="UP000518605">
    <property type="component" value="Unassembled WGS sequence"/>
</dbReference>